<sequence>MLTLTKRDLAILDGAQPEYEVFLVETGEGEEEREGWWLMNVKIPSEAKVYVVQTALGRTKLWKRLDIAIDFVKETCPRIDSVHVLLRREKD</sequence>
<dbReference type="AlphaFoldDB" id="A0AAP5QHA3"/>
<gene>
    <name evidence="1" type="ORF">ParKJ_40415</name>
</gene>
<comment type="caution">
    <text evidence="1">The sequence shown here is derived from an EMBL/GenBank/DDBJ whole genome shotgun (WGS) entry which is preliminary data.</text>
</comment>
<protein>
    <recommendedName>
        <fullName evidence="3">MobD protein</fullName>
    </recommendedName>
</protein>
<dbReference type="RefSeq" id="WP_216752567.1">
    <property type="nucleotide sequence ID" value="NZ_JAHNIZ010000054.1"/>
</dbReference>
<name>A0AAP5QHA3_9BURK</name>
<evidence type="ECO:0000313" key="1">
    <source>
        <dbReference type="EMBL" id="MDT8843670.1"/>
    </source>
</evidence>
<dbReference type="EMBL" id="JANSLM010000027">
    <property type="protein sequence ID" value="MDT8843670.1"/>
    <property type="molecule type" value="Genomic_DNA"/>
</dbReference>
<organism evidence="1 2">
    <name type="scientific">Paraburkholderia fungorum</name>
    <dbReference type="NCBI Taxonomy" id="134537"/>
    <lineage>
        <taxon>Bacteria</taxon>
        <taxon>Pseudomonadati</taxon>
        <taxon>Pseudomonadota</taxon>
        <taxon>Betaproteobacteria</taxon>
        <taxon>Burkholderiales</taxon>
        <taxon>Burkholderiaceae</taxon>
        <taxon>Paraburkholderia</taxon>
    </lineage>
</organism>
<accession>A0AAP5QHA3</accession>
<proteinExistence type="predicted"/>
<dbReference type="Proteomes" id="UP001246473">
    <property type="component" value="Unassembled WGS sequence"/>
</dbReference>
<evidence type="ECO:0000313" key="2">
    <source>
        <dbReference type="Proteomes" id="UP001246473"/>
    </source>
</evidence>
<evidence type="ECO:0008006" key="3">
    <source>
        <dbReference type="Google" id="ProtNLM"/>
    </source>
</evidence>
<reference evidence="1" key="1">
    <citation type="submission" date="2022-08" db="EMBL/GenBank/DDBJ databases">
        <authorList>
            <person name="Kim S.-J."/>
        </authorList>
    </citation>
    <scope>NUCLEOTIDE SEQUENCE</scope>
    <source>
        <strain evidence="1">KJ</strain>
    </source>
</reference>